<organism evidence="2 3">
    <name type="scientific">Mycena albidolilacea</name>
    <dbReference type="NCBI Taxonomy" id="1033008"/>
    <lineage>
        <taxon>Eukaryota</taxon>
        <taxon>Fungi</taxon>
        <taxon>Dikarya</taxon>
        <taxon>Basidiomycota</taxon>
        <taxon>Agaricomycotina</taxon>
        <taxon>Agaricomycetes</taxon>
        <taxon>Agaricomycetidae</taxon>
        <taxon>Agaricales</taxon>
        <taxon>Marasmiineae</taxon>
        <taxon>Mycenaceae</taxon>
        <taxon>Mycena</taxon>
    </lineage>
</organism>
<feature type="domain" description="Novel STAND NTPase 1" evidence="1">
    <location>
        <begin position="146"/>
        <end position="285"/>
    </location>
</feature>
<evidence type="ECO:0000313" key="2">
    <source>
        <dbReference type="EMBL" id="KAJ7369094.1"/>
    </source>
</evidence>
<protein>
    <recommendedName>
        <fullName evidence="1">Novel STAND NTPase 1 domain-containing protein</fullName>
    </recommendedName>
</protein>
<dbReference type="InterPro" id="IPR027417">
    <property type="entry name" value="P-loop_NTPase"/>
</dbReference>
<dbReference type="Pfam" id="PF20703">
    <property type="entry name" value="nSTAND1"/>
    <property type="match status" value="1"/>
</dbReference>
<dbReference type="Gene3D" id="3.40.50.300">
    <property type="entry name" value="P-loop containing nucleotide triphosphate hydrolases"/>
    <property type="match status" value="1"/>
</dbReference>
<gene>
    <name evidence="2" type="ORF">DFH08DRAFT_796891</name>
</gene>
<dbReference type="Proteomes" id="UP001218218">
    <property type="component" value="Unassembled WGS sequence"/>
</dbReference>
<comment type="caution">
    <text evidence="2">The sequence shown here is derived from an EMBL/GenBank/DDBJ whole genome shotgun (WGS) entry which is preliminary data.</text>
</comment>
<evidence type="ECO:0000313" key="3">
    <source>
        <dbReference type="Proteomes" id="UP001218218"/>
    </source>
</evidence>
<reference evidence="2" key="1">
    <citation type="submission" date="2023-03" db="EMBL/GenBank/DDBJ databases">
        <title>Massive genome expansion in bonnet fungi (Mycena s.s.) driven by repeated elements and novel gene families across ecological guilds.</title>
        <authorList>
            <consortium name="Lawrence Berkeley National Laboratory"/>
            <person name="Harder C.B."/>
            <person name="Miyauchi S."/>
            <person name="Viragh M."/>
            <person name="Kuo A."/>
            <person name="Thoen E."/>
            <person name="Andreopoulos B."/>
            <person name="Lu D."/>
            <person name="Skrede I."/>
            <person name="Drula E."/>
            <person name="Henrissat B."/>
            <person name="Morin E."/>
            <person name="Kohler A."/>
            <person name="Barry K."/>
            <person name="LaButti K."/>
            <person name="Morin E."/>
            <person name="Salamov A."/>
            <person name="Lipzen A."/>
            <person name="Mereny Z."/>
            <person name="Hegedus B."/>
            <person name="Baldrian P."/>
            <person name="Stursova M."/>
            <person name="Weitz H."/>
            <person name="Taylor A."/>
            <person name="Grigoriev I.V."/>
            <person name="Nagy L.G."/>
            <person name="Martin F."/>
            <person name="Kauserud H."/>
        </authorList>
    </citation>
    <scope>NUCLEOTIDE SEQUENCE</scope>
    <source>
        <strain evidence="2">CBHHK002</strain>
    </source>
</reference>
<dbReference type="AlphaFoldDB" id="A0AAD7AW18"/>
<name>A0AAD7AW18_9AGAR</name>
<proteinExistence type="predicted"/>
<evidence type="ECO:0000259" key="1">
    <source>
        <dbReference type="Pfam" id="PF20703"/>
    </source>
</evidence>
<accession>A0AAD7AW18</accession>
<dbReference type="SUPFAM" id="SSF52540">
    <property type="entry name" value="P-loop containing nucleoside triphosphate hydrolases"/>
    <property type="match status" value="1"/>
</dbReference>
<keyword evidence="3" id="KW-1185">Reference proteome</keyword>
<sequence>MPHQPTVTDIWFNTIMACLTPAVTLLNELNEAFGPPFVQSISTTILSLINAVQMYTYIEAQHDGNKIKQLFCNNEMKNLLKSCYAGLDQAIEVFEIRTGPGIVTNIGNMKKDAGLIHGELLELIHTLSDTDTGSESSNSFSMLPSKPKIFHGRESELDDITKMLCQQSPRIAILGGDEMGKTSLAKAVLHHPDTVVKFKHRFFVSAESAATSTDVTALIGLHVGLDPGQDLTRPIVQYFWGQISCLLILDNLETVWEPIQSQSAIEEFLSLLTEVEHLALIITMRGAERPAKFCWTHPFIFPLHPLSDDAAKQTFMDITDNLCANKDISQLLQFIDNMPLAVDLIAHLSEYEGCSNILNRWEVEKTSLLSLGSDHMSNLDTSIGLSQVPESWLRDDHKRFRLPVPVREHIQRFLPPSLSLTQAHGKPQLQPVVKQITSNLGSLQEVLQ</sequence>
<dbReference type="EMBL" id="JARIHO010000001">
    <property type="protein sequence ID" value="KAJ7369094.1"/>
    <property type="molecule type" value="Genomic_DNA"/>
</dbReference>
<dbReference type="InterPro" id="IPR049052">
    <property type="entry name" value="nSTAND1"/>
</dbReference>